<organism evidence="1 2">
    <name type="scientific">Acaulospora colombiana</name>
    <dbReference type="NCBI Taxonomy" id="27376"/>
    <lineage>
        <taxon>Eukaryota</taxon>
        <taxon>Fungi</taxon>
        <taxon>Fungi incertae sedis</taxon>
        <taxon>Mucoromycota</taxon>
        <taxon>Glomeromycotina</taxon>
        <taxon>Glomeromycetes</taxon>
        <taxon>Diversisporales</taxon>
        <taxon>Acaulosporaceae</taxon>
        <taxon>Acaulospora</taxon>
    </lineage>
</organism>
<proteinExistence type="predicted"/>
<sequence length="242" mass="27574">LRRSNKKVFIEVQIIPAITKYRAENSKGSGWEQEMEKAISKGSGRRTPGREKSSLEVNIEPSKNLTVFESLQMYLIVPSERIIFLLFRPHALKFVDPTFAARSTLASIVVEQLRELLGSKKNAPRNIASWWITLASTLPRYDNYSHFCLVFLYCLIGIFRVNLPIAYGEKEGAFYRLQAEIMQHSDDETLFDWEGEASTYSSLFAASPACFEHHRGRKSQRASLDPNRTSLSGANYVTRKSL</sequence>
<dbReference type="EMBL" id="CAJVPT010035243">
    <property type="protein sequence ID" value="CAG8710777.1"/>
    <property type="molecule type" value="Genomic_DNA"/>
</dbReference>
<dbReference type="Proteomes" id="UP000789525">
    <property type="component" value="Unassembled WGS sequence"/>
</dbReference>
<reference evidence="1" key="1">
    <citation type="submission" date="2021-06" db="EMBL/GenBank/DDBJ databases">
        <authorList>
            <person name="Kallberg Y."/>
            <person name="Tangrot J."/>
            <person name="Rosling A."/>
        </authorList>
    </citation>
    <scope>NUCLEOTIDE SEQUENCE</scope>
    <source>
        <strain evidence="1">CL356</strain>
    </source>
</reference>
<evidence type="ECO:0000313" key="1">
    <source>
        <dbReference type="EMBL" id="CAG8710777.1"/>
    </source>
</evidence>
<accession>A0ACA9PHD7</accession>
<name>A0ACA9PHD7_9GLOM</name>
<comment type="caution">
    <text evidence="1">The sequence shown here is derived from an EMBL/GenBank/DDBJ whole genome shotgun (WGS) entry which is preliminary data.</text>
</comment>
<gene>
    <name evidence="1" type="ORF">ACOLOM_LOCUS10659</name>
</gene>
<protein>
    <submittedName>
        <fullName evidence="1">3289_t:CDS:1</fullName>
    </submittedName>
</protein>
<evidence type="ECO:0000313" key="2">
    <source>
        <dbReference type="Proteomes" id="UP000789525"/>
    </source>
</evidence>
<feature type="non-terminal residue" evidence="1">
    <location>
        <position position="1"/>
    </location>
</feature>
<feature type="non-terminal residue" evidence="1">
    <location>
        <position position="242"/>
    </location>
</feature>
<keyword evidence="2" id="KW-1185">Reference proteome</keyword>